<keyword evidence="2" id="KW-0863">Zinc-finger</keyword>
<dbReference type="CDD" id="cd17936">
    <property type="entry name" value="EEXXEc_NFX1"/>
    <property type="match status" value="1"/>
</dbReference>
<evidence type="ECO:0000256" key="1">
    <source>
        <dbReference type="ARBA" id="ARBA00022806"/>
    </source>
</evidence>
<name>A0AAX6ML42_9PEZI</name>
<dbReference type="Pfam" id="PF13087">
    <property type="entry name" value="AAA_12"/>
    <property type="match status" value="1"/>
</dbReference>
<proteinExistence type="predicted"/>
<evidence type="ECO:0000259" key="4">
    <source>
        <dbReference type="PROSITE" id="PS50103"/>
    </source>
</evidence>
<accession>A0AAX6ML42</accession>
<dbReference type="InterPro" id="IPR000571">
    <property type="entry name" value="Znf_CCCH"/>
</dbReference>
<evidence type="ECO:0000313" key="5">
    <source>
        <dbReference type="EMBL" id="KAK6953355.1"/>
    </source>
</evidence>
<keyword evidence="1" id="KW-0547">Nucleotide-binding</keyword>
<dbReference type="InterPro" id="IPR041679">
    <property type="entry name" value="DNA2/NAM7-like_C"/>
</dbReference>
<dbReference type="Proteomes" id="UP001369815">
    <property type="component" value="Unassembled WGS sequence"/>
</dbReference>
<dbReference type="GO" id="GO:0004386">
    <property type="term" value="F:helicase activity"/>
    <property type="evidence" value="ECO:0007669"/>
    <property type="project" value="InterPro"/>
</dbReference>
<keyword evidence="6" id="KW-1185">Reference proteome</keyword>
<dbReference type="InterPro" id="IPR041677">
    <property type="entry name" value="DNA2/NAM7_AAA_11"/>
</dbReference>
<reference evidence="5 6" key="1">
    <citation type="journal article" date="2024" name="Front Chem Biol">
        <title>Unveiling the potential of Daldinia eschscholtzii MFLUCC 19-0629 through bioactivity and bioinformatics studies for enhanced sustainable agriculture production.</title>
        <authorList>
            <person name="Brooks S."/>
            <person name="Weaver J.A."/>
            <person name="Klomchit A."/>
            <person name="Alharthi S.A."/>
            <person name="Onlamun T."/>
            <person name="Nurani R."/>
            <person name="Vong T.K."/>
            <person name="Alberti F."/>
            <person name="Greco C."/>
        </authorList>
    </citation>
    <scope>NUCLEOTIDE SEQUENCE [LARGE SCALE GENOMIC DNA]</scope>
    <source>
        <strain evidence="5">MFLUCC 19-0629</strain>
    </source>
</reference>
<feature type="domain" description="C3H1-type" evidence="4">
    <location>
        <begin position="6"/>
        <end position="34"/>
    </location>
</feature>
<evidence type="ECO:0000256" key="3">
    <source>
        <dbReference type="SAM" id="MobiDB-lite"/>
    </source>
</evidence>
<dbReference type="Pfam" id="PF13086">
    <property type="entry name" value="AAA_11"/>
    <property type="match status" value="1"/>
</dbReference>
<keyword evidence="1" id="KW-0347">Helicase</keyword>
<dbReference type="InterPro" id="IPR027417">
    <property type="entry name" value="P-loop_NTPase"/>
</dbReference>
<gene>
    <name evidence="5" type="ORF">Daesc_005658</name>
</gene>
<comment type="caution">
    <text evidence="5">The sequence shown here is derived from an EMBL/GenBank/DDBJ whole genome shotgun (WGS) entry which is preliminary data.</text>
</comment>
<dbReference type="InterPro" id="IPR047187">
    <property type="entry name" value="SF1_C_Upf1"/>
</dbReference>
<keyword evidence="2" id="KW-0479">Metal-binding</keyword>
<evidence type="ECO:0000313" key="6">
    <source>
        <dbReference type="Proteomes" id="UP001369815"/>
    </source>
</evidence>
<dbReference type="EMBL" id="JBANMG010000005">
    <property type="protein sequence ID" value="KAK6953355.1"/>
    <property type="molecule type" value="Genomic_DNA"/>
</dbReference>
<feature type="compositionally biased region" description="Polar residues" evidence="3">
    <location>
        <begin position="29"/>
        <end position="57"/>
    </location>
</feature>
<keyword evidence="2" id="KW-0862">Zinc</keyword>
<dbReference type="InterPro" id="IPR045055">
    <property type="entry name" value="DNA2/NAM7-like"/>
</dbReference>
<feature type="zinc finger region" description="C3H1-type" evidence="2">
    <location>
        <begin position="6"/>
        <end position="34"/>
    </location>
</feature>
<organism evidence="5 6">
    <name type="scientific">Daldinia eschscholtzii</name>
    <dbReference type="NCBI Taxonomy" id="292717"/>
    <lineage>
        <taxon>Eukaryota</taxon>
        <taxon>Fungi</taxon>
        <taxon>Dikarya</taxon>
        <taxon>Ascomycota</taxon>
        <taxon>Pezizomycotina</taxon>
        <taxon>Sordariomycetes</taxon>
        <taxon>Xylariomycetidae</taxon>
        <taxon>Xylariales</taxon>
        <taxon>Hypoxylaceae</taxon>
        <taxon>Daldinia</taxon>
    </lineage>
</organism>
<evidence type="ECO:0000256" key="2">
    <source>
        <dbReference type="PROSITE-ProRule" id="PRU00723"/>
    </source>
</evidence>
<dbReference type="PROSITE" id="PS50103">
    <property type="entry name" value="ZF_C3H1"/>
    <property type="match status" value="1"/>
</dbReference>
<dbReference type="CDD" id="cd18808">
    <property type="entry name" value="SF1_C_Upf1"/>
    <property type="match status" value="1"/>
</dbReference>
<feature type="region of interest" description="Disordered" evidence="3">
    <location>
        <begin position="25"/>
        <end position="57"/>
    </location>
</feature>
<dbReference type="PANTHER" id="PTHR10887">
    <property type="entry name" value="DNA2/NAM7 HELICASE FAMILY"/>
    <property type="match status" value="1"/>
</dbReference>
<dbReference type="GO" id="GO:0031380">
    <property type="term" value="C:nuclear RNA-directed RNA polymerase complex"/>
    <property type="evidence" value="ECO:0007669"/>
    <property type="project" value="TreeGrafter"/>
</dbReference>
<keyword evidence="1" id="KW-0378">Hydrolase</keyword>
<dbReference type="GO" id="GO:0031048">
    <property type="term" value="P:regulatory ncRNA-mediated heterochromatin formation"/>
    <property type="evidence" value="ECO:0007669"/>
    <property type="project" value="TreeGrafter"/>
</dbReference>
<dbReference type="PANTHER" id="PTHR10887:SF445">
    <property type="entry name" value="NFX1-TYPE ZINC FINGER-CONTAINING PROTEIN 1"/>
    <property type="match status" value="1"/>
</dbReference>
<dbReference type="GO" id="GO:0008270">
    <property type="term" value="F:zinc ion binding"/>
    <property type="evidence" value="ECO:0007669"/>
    <property type="project" value="UniProtKB-KW"/>
</dbReference>
<keyword evidence="1" id="KW-0067">ATP-binding</keyword>
<protein>
    <recommendedName>
        <fullName evidence="4">C3H1-type domain-containing protein</fullName>
    </recommendedName>
</protein>
<dbReference type="FunFam" id="3.40.50.300:FF:001660">
    <property type="entry name" value="NF-X1 finger and helicase protein, putative"/>
    <property type="match status" value="1"/>
</dbReference>
<sequence length="1805" mass="203056">MAPSKTRYSGQCRYINDPGGCKRGASCKFQHTTQDHPSAPKSRTPTEVSKSTTKNASNEGSFYRWRRMIPKSSGDQPPSFGIKLPQFFQVARNLVHCDLDILQKTITELATDTGVLAVREVIDERIPLCDTDIKRIALWRTCILPFFQTLTEPRVSHSAILEVFIGTIYNVIFGHNASRVVMLFNFLIELALKWKSPLIQDSDGSKAQFLELGSAILAKTVSYNSQALTNETIPVIIGRILEFVNDLDRGERNFWALQARNHLEYIQRRLGVFNNVARNNPPNPQILSHAKFVLSRDLPGNLSTKGPRHDNDHEDITKIRILPTMSEIMSTRSDYRPPQDPTQLHLPGIQGLIDRQFRLLREDMVGQLKDCIAEELRLLEHPDGKSSANLQNRIRTNSYNITDIIDIKCTRRCGLEFRLKIEQPSAAGRLAAEARADWWSLSKRLEIGALVCLLEENTAVFCVVAESTLRPKPSRQRIPKTGNIAKQNLHSNQDFAYVNLNLAEPNEVDLKIMLSASQSNETVRRSLVEFPGVLLPSFKPTLSALQQAFKTLDLPFAEFLAPRCDGPTELDIPPPLYASKPEFHFNLQCLTNDGKDLKFSPKDSTNPDELCRRSSLDEGQATALLNSLKRSLALIQGPPGTGKSYTGEAIIKALLANKEQASIGPILCVCYTNHALDQLLEHLFNGGVEQIIRIGSRSKSSVLTNLNLRIVGKDVERTKSERNASWKSGSALKDAEDEMKSYLTRLKSSTIHEKVKGHIKANELPFYNAIFGMEEGNWDKVIHKDNLAHFMDWVNEATMSDKPVGDIDILKQQDPSLLSHQERFALCTAWGSEVAAELQDEFVSLHNEYQEAKIKHDTVAREVDLRVLQGADIIGVTTTGLAQNLDMLRKLDSKVLLCEEAGEILESHILTALLPSVEHAILIGDHLQLRPQISNYELSVANPRGQQYSLDVSLFERLVQPAQPTDSKLPFDMLETQRRMHPSISSLIRDTIYETLKDAEKVNNYPEVVGMRKRMFWFDHNKPEAQSDPGFPNNTSRTNDFEIEIVSSLVSHLVRQGTYGRDDIAILTPYLGQLHKLRKKLQNTFELVVEARDLENLQKEGLDTSLEVHKQALGKCLRLATVDNFQGEEARVVIISLVRSNLERQCGFLKTPNRINVLLSRAQHGMYIVGNSNTYGNVEMWKRVISILNTTGCIGQKLPLQCPRHKHTSIEVSEPDDFVRLSPEAGTQKTLDVSRSWRKSSRVAIIVLMLPVMKMCLRIASFVQYCVVNLFRVDTPVKTLAKLAGLVVERIHHAHRFAAEVIVLANTHVETNVIQMKNALLALRLAITDAPIRCALIHAQSLAARACLNARPHARTASALCRRLAQMMACGPSVCGEACPDVRFCQICASEETKAAVVDIYPATELREYHKVNLTAEPCLFLDCGHIFTVTSMDMLMGMTDNHKYTPDDSIGSRTSTGTLSGTTAKSCPQCRGTLRSISRYGTCVRRSILVESTRRFVTWSSIKLLELEGQLIDEQERLNRFEKPGRLQESIGKVSKGLYVTGSTIDQLLAIHDWVGQDRYEAIIQLYFAIFEFLGRVASMEQSFNELYGLIQRNIQLEGSTKSELDIRTRARLSTQIVLFRCYLIVISDFVYLRNSTECRTFVKFNLSKPIEECKRLVELAQEAMYPRQEAEGHIFYSKLVAMARRANHMVKSDYMGGDEYSVEKARNHLSKAKVLILELPSAAYLLEEIQAIRGMLVTGVFFHDAAVEEKRVIWKAVTEEVKGDGHWYVCVWGHPFMLPGGSLLAESIKCTECGAHVKNLKKC</sequence>
<dbReference type="Gene3D" id="3.40.50.300">
    <property type="entry name" value="P-loop containing nucleotide triphosphate hydrolases"/>
    <property type="match status" value="2"/>
</dbReference>
<dbReference type="SUPFAM" id="SSF52540">
    <property type="entry name" value="P-loop containing nucleoside triphosphate hydrolases"/>
    <property type="match status" value="1"/>
</dbReference>